<dbReference type="GO" id="GO:0046872">
    <property type="term" value="F:metal ion binding"/>
    <property type="evidence" value="ECO:0007669"/>
    <property type="project" value="UniProtKB-KW"/>
</dbReference>
<evidence type="ECO:0000256" key="12">
    <source>
        <dbReference type="ARBA" id="ARBA00022989"/>
    </source>
</evidence>
<dbReference type="GO" id="GO:0005262">
    <property type="term" value="F:calcium channel activity"/>
    <property type="evidence" value="ECO:0007669"/>
    <property type="project" value="UniProtKB-KW"/>
</dbReference>
<feature type="domain" description="Ion transport" evidence="20">
    <location>
        <begin position="284"/>
        <end position="539"/>
    </location>
</feature>
<dbReference type="Proteomes" id="UP000008672">
    <property type="component" value="Unassembled WGS sequence"/>
</dbReference>
<evidence type="ECO:0000256" key="2">
    <source>
        <dbReference type="ARBA" id="ARBA00022448"/>
    </source>
</evidence>
<evidence type="ECO:0000256" key="11">
    <source>
        <dbReference type="ARBA" id="ARBA00022860"/>
    </source>
</evidence>
<dbReference type="PANTHER" id="PTHR10582">
    <property type="entry name" value="TRANSIENT RECEPTOR POTENTIAL ION CHANNEL PROTEIN"/>
    <property type="match status" value="1"/>
</dbReference>
<dbReference type="Gene3D" id="1.10.287.70">
    <property type="match status" value="1"/>
</dbReference>
<keyword evidence="3" id="KW-1003">Cell membrane</keyword>
<keyword evidence="7 19" id="KW-0812">Transmembrane</keyword>
<comment type="subcellular location">
    <subcellularLocation>
        <location evidence="1">Cell membrane</location>
        <topology evidence="1">Multi-pass membrane protein</topology>
    </subcellularLocation>
</comment>
<feature type="transmembrane region" description="Helical" evidence="19">
    <location>
        <begin position="401"/>
        <end position="419"/>
    </location>
</feature>
<dbReference type="EMBL" id="AFYH01131308">
    <property type="status" value="NOT_ANNOTATED_CDS"/>
    <property type="molecule type" value="Genomic_DNA"/>
</dbReference>
<protein>
    <recommendedName>
        <fullName evidence="20">Ion transport domain-containing protein</fullName>
    </recommendedName>
</protein>
<keyword evidence="4" id="KW-0597">Phosphoprotein</keyword>
<keyword evidence="11" id="KW-0112">Calmodulin-binding</keyword>
<evidence type="ECO:0000256" key="5">
    <source>
        <dbReference type="ARBA" id="ARBA00022568"/>
    </source>
</evidence>
<feature type="transmembrane region" description="Helical" evidence="19">
    <location>
        <begin position="504"/>
        <end position="525"/>
    </location>
</feature>
<keyword evidence="13 18" id="KW-0040">ANK repeat</keyword>
<dbReference type="GO" id="GO:0005516">
    <property type="term" value="F:calmodulin binding"/>
    <property type="evidence" value="ECO:0007669"/>
    <property type="project" value="UniProtKB-KW"/>
</dbReference>
<evidence type="ECO:0000256" key="7">
    <source>
        <dbReference type="ARBA" id="ARBA00022692"/>
    </source>
</evidence>
<keyword evidence="10" id="KW-0106">Calcium</keyword>
<evidence type="ECO:0000256" key="14">
    <source>
        <dbReference type="ARBA" id="ARBA00023065"/>
    </source>
</evidence>
<feature type="transmembrane region" description="Helical" evidence="19">
    <location>
        <begin position="333"/>
        <end position="354"/>
    </location>
</feature>
<keyword evidence="12 19" id="KW-1133">Transmembrane helix</keyword>
<feature type="repeat" description="ANK" evidence="18">
    <location>
        <begin position="115"/>
        <end position="147"/>
    </location>
</feature>
<dbReference type="InterPro" id="IPR036770">
    <property type="entry name" value="Ankyrin_rpt-contain_sf"/>
</dbReference>
<evidence type="ECO:0000256" key="18">
    <source>
        <dbReference type="PROSITE-ProRule" id="PRU00023"/>
    </source>
</evidence>
<gene>
    <name evidence="21" type="primary">LOC102363419</name>
</gene>
<dbReference type="GO" id="GO:0005886">
    <property type="term" value="C:plasma membrane"/>
    <property type="evidence" value="ECO:0007669"/>
    <property type="project" value="UniProtKB-SubCell"/>
</dbReference>
<dbReference type="InterPro" id="IPR002110">
    <property type="entry name" value="Ankyrin_rpt"/>
</dbReference>
<keyword evidence="5" id="KW-0109">Calcium transport</keyword>
<evidence type="ECO:0000256" key="4">
    <source>
        <dbReference type="ARBA" id="ARBA00022553"/>
    </source>
</evidence>
<dbReference type="OMA" id="CSYILYI"/>
<evidence type="ECO:0000256" key="6">
    <source>
        <dbReference type="ARBA" id="ARBA00022673"/>
    </source>
</evidence>
<evidence type="ECO:0000256" key="3">
    <source>
        <dbReference type="ARBA" id="ARBA00022475"/>
    </source>
</evidence>
<keyword evidence="15 19" id="KW-0472">Membrane</keyword>
<dbReference type="AlphaFoldDB" id="H3AZ90"/>
<dbReference type="eggNOG" id="KOG3676">
    <property type="taxonomic scope" value="Eukaryota"/>
</dbReference>
<feature type="transmembrane region" description="Helical" evidence="19">
    <location>
        <begin position="440"/>
        <end position="462"/>
    </location>
</feature>
<proteinExistence type="predicted"/>
<keyword evidence="16" id="KW-0407">Ion channel</keyword>
<dbReference type="STRING" id="7897.ENSLACP00000014961"/>
<dbReference type="InParanoid" id="H3AZ90"/>
<dbReference type="InterPro" id="IPR008344">
    <property type="entry name" value="TRPV5/TRPV6"/>
</dbReference>
<dbReference type="PRINTS" id="PR01765">
    <property type="entry name" value="ECACCHANNEL"/>
</dbReference>
<accession>H3AZ90</accession>
<dbReference type="PANTHER" id="PTHR10582:SF23">
    <property type="entry name" value="ION TRANSPORT DOMAIN-CONTAINING PROTEIN"/>
    <property type="match status" value="1"/>
</dbReference>
<keyword evidence="6" id="KW-0107">Calcium channel</keyword>
<evidence type="ECO:0000256" key="10">
    <source>
        <dbReference type="ARBA" id="ARBA00022837"/>
    </source>
</evidence>
<comment type="catalytic activity">
    <reaction evidence="17">
        <text>Ca(2+)(in) = Ca(2+)(out)</text>
        <dbReference type="Rhea" id="RHEA:29671"/>
        <dbReference type="ChEBI" id="CHEBI:29108"/>
    </reaction>
</comment>
<dbReference type="InterPro" id="IPR005821">
    <property type="entry name" value="Ion_trans_dom"/>
</dbReference>
<feature type="transmembrane region" description="Helical" evidence="19">
    <location>
        <begin position="280"/>
        <end position="301"/>
    </location>
</feature>
<name>H3AZ90_LATCH</name>
<dbReference type="GeneTree" id="ENSGT00940000156687"/>
<dbReference type="EMBL" id="AFYH01131307">
    <property type="status" value="NOT_ANNOTATED_CDS"/>
    <property type="molecule type" value="Genomic_DNA"/>
</dbReference>
<keyword evidence="22" id="KW-1185">Reference proteome</keyword>
<dbReference type="EMBL" id="AFYH01131309">
    <property type="status" value="NOT_ANNOTATED_CDS"/>
    <property type="molecule type" value="Genomic_DNA"/>
</dbReference>
<evidence type="ECO:0000256" key="8">
    <source>
        <dbReference type="ARBA" id="ARBA00022723"/>
    </source>
</evidence>
<dbReference type="PROSITE" id="PS50297">
    <property type="entry name" value="ANK_REP_REGION"/>
    <property type="match status" value="1"/>
</dbReference>
<dbReference type="GO" id="GO:0098703">
    <property type="term" value="P:calcium ion import across plasma membrane"/>
    <property type="evidence" value="ECO:0007669"/>
    <property type="project" value="TreeGrafter"/>
</dbReference>
<dbReference type="EMBL" id="AFYH01131310">
    <property type="status" value="NOT_ANNOTATED_CDS"/>
    <property type="molecule type" value="Genomic_DNA"/>
</dbReference>
<evidence type="ECO:0000259" key="20">
    <source>
        <dbReference type="Pfam" id="PF00520"/>
    </source>
</evidence>
<reference evidence="21" key="3">
    <citation type="submission" date="2025-09" db="UniProtKB">
        <authorList>
            <consortium name="Ensembl"/>
        </authorList>
    </citation>
    <scope>IDENTIFICATION</scope>
</reference>
<dbReference type="Pfam" id="PF12796">
    <property type="entry name" value="Ank_2"/>
    <property type="match status" value="1"/>
</dbReference>
<dbReference type="Ensembl" id="ENSLACT00000015066.1">
    <property type="protein sequence ID" value="ENSLACP00000014961.1"/>
    <property type="gene ID" value="ENSLACG00000013168.1"/>
</dbReference>
<sequence length="586" mass="66916">LFRAARTNDVATMVLLLEQKDINPFTRGNLEETILHTALLNDKKEVAEVILDMVPSLINEPMTSDMYRGETPLHIAILRQDLESVKELLKRGADVVHAQASGTCFVPGAECQCYFGEFVLSFAACLGNESIVKILIRHNAPLKAQDNLGNTVLHVLVLQKDKEMAYRMYDLITSLVSQEQRQLVENIENNEGLTPLKLAASQGDPAMFNYLVQRQKKTYWTMGTISYCVYDLTNIDTWGDHKSVLDIITSSKKSDVHKLVDAKPVKELLNQKWRSFGYKYFIIWMCSYILYIVIFTAVSLYRPLKPVPKEKSDNVTIMQQKTLVESYLTTNDYVRLVGELITIIGAMVILISEVPYLFRIGIRNYIGNTSIGGPFPLLMVGYSLLVFIAVVLRILGNGKESIPLSVALIIGWCNTIYFARGFKMLGQFSIMIQKIIFGDLLQWCCLLFISIIGFTSAFYVMFQTLDLNNYLHFKDFPRTMYTIVELTMGLVDLPVPIDKPTPPIIYIVYSVYMIFAYLLMLNLLIAMMDDTYWRIAQEREELWKVQIAATILLLERRVPRFLRKRSGVPGSVLGFDDDKWYMGVEE</sequence>
<evidence type="ECO:0000256" key="19">
    <source>
        <dbReference type="SAM" id="Phobius"/>
    </source>
</evidence>
<evidence type="ECO:0000256" key="9">
    <source>
        <dbReference type="ARBA" id="ARBA00022737"/>
    </source>
</evidence>
<dbReference type="Gene3D" id="1.25.40.20">
    <property type="entry name" value="Ankyrin repeat-containing domain"/>
    <property type="match status" value="1"/>
</dbReference>
<keyword evidence="9" id="KW-0677">Repeat</keyword>
<dbReference type="HOGENOM" id="CLU_012795_2_0_1"/>
<organism evidence="21 22">
    <name type="scientific">Latimeria chalumnae</name>
    <name type="common">Coelacanth</name>
    <dbReference type="NCBI Taxonomy" id="7897"/>
    <lineage>
        <taxon>Eukaryota</taxon>
        <taxon>Metazoa</taxon>
        <taxon>Chordata</taxon>
        <taxon>Craniata</taxon>
        <taxon>Vertebrata</taxon>
        <taxon>Euteleostomi</taxon>
        <taxon>Coelacanthiformes</taxon>
        <taxon>Coelacanthidae</taxon>
        <taxon>Latimeria</taxon>
    </lineage>
</organism>
<feature type="repeat" description="ANK" evidence="18">
    <location>
        <begin position="68"/>
        <end position="95"/>
    </location>
</feature>
<feature type="transmembrane region" description="Helical" evidence="19">
    <location>
        <begin position="375"/>
        <end position="395"/>
    </location>
</feature>
<evidence type="ECO:0000256" key="1">
    <source>
        <dbReference type="ARBA" id="ARBA00004651"/>
    </source>
</evidence>
<evidence type="ECO:0000256" key="17">
    <source>
        <dbReference type="ARBA" id="ARBA00036634"/>
    </source>
</evidence>
<reference evidence="21" key="2">
    <citation type="submission" date="2025-08" db="UniProtKB">
        <authorList>
            <consortium name="Ensembl"/>
        </authorList>
    </citation>
    <scope>IDENTIFICATION</scope>
</reference>
<dbReference type="PROSITE" id="PS50088">
    <property type="entry name" value="ANK_REPEAT"/>
    <property type="match status" value="2"/>
</dbReference>
<evidence type="ECO:0000313" key="21">
    <source>
        <dbReference type="Ensembl" id="ENSLACP00000014961.1"/>
    </source>
</evidence>
<keyword evidence="8" id="KW-0479">Metal-binding</keyword>
<evidence type="ECO:0000313" key="22">
    <source>
        <dbReference type="Proteomes" id="UP000008672"/>
    </source>
</evidence>
<evidence type="ECO:0000256" key="15">
    <source>
        <dbReference type="ARBA" id="ARBA00023136"/>
    </source>
</evidence>
<dbReference type="InterPro" id="IPR024862">
    <property type="entry name" value="TRPV"/>
</dbReference>
<evidence type="ECO:0000256" key="13">
    <source>
        <dbReference type="ARBA" id="ARBA00023043"/>
    </source>
</evidence>
<dbReference type="Pfam" id="PF00520">
    <property type="entry name" value="Ion_trans"/>
    <property type="match status" value="1"/>
</dbReference>
<reference evidence="22" key="1">
    <citation type="submission" date="2011-08" db="EMBL/GenBank/DDBJ databases">
        <title>The draft genome of Latimeria chalumnae.</title>
        <authorList>
            <person name="Di Palma F."/>
            <person name="Alfoldi J."/>
            <person name="Johnson J."/>
            <person name="Berlin A."/>
            <person name="Gnerre S."/>
            <person name="Jaffe D."/>
            <person name="MacCallum I."/>
            <person name="Young S."/>
            <person name="Walker B.J."/>
            <person name="Lander E."/>
            <person name="Lindblad-Toh K."/>
        </authorList>
    </citation>
    <scope>NUCLEOTIDE SEQUENCE [LARGE SCALE GENOMIC DNA]</scope>
    <source>
        <strain evidence="22">Wild caught</strain>
    </source>
</reference>
<keyword evidence="2" id="KW-0813">Transport</keyword>
<evidence type="ECO:0000256" key="16">
    <source>
        <dbReference type="ARBA" id="ARBA00023303"/>
    </source>
</evidence>
<dbReference type="SMART" id="SM00248">
    <property type="entry name" value="ANK"/>
    <property type="match status" value="5"/>
</dbReference>
<dbReference type="SUPFAM" id="SSF48403">
    <property type="entry name" value="Ankyrin repeat"/>
    <property type="match status" value="1"/>
</dbReference>
<keyword evidence="14" id="KW-0406">Ion transport</keyword>
<dbReference type="EMBL" id="AFYH01131311">
    <property type="status" value="NOT_ANNOTATED_CDS"/>
    <property type="molecule type" value="Genomic_DNA"/>
</dbReference>